<dbReference type="SUPFAM" id="SSF53067">
    <property type="entry name" value="Actin-like ATPase domain"/>
    <property type="match status" value="1"/>
</dbReference>
<evidence type="ECO:0000256" key="3">
    <source>
        <dbReference type="ARBA" id="ARBA00022629"/>
    </source>
</evidence>
<dbReference type="SUPFAM" id="SSF46785">
    <property type="entry name" value="Winged helix' DNA-binding domain"/>
    <property type="match status" value="1"/>
</dbReference>
<dbReference type="Gene3D" id="1.10.10.10">
    <property type="entry name" value="Winged helix-like DNA-binding domain superfamily/Winged helix DNA-binding domain"/>
    <property type="match status" value="1"/>
</dbReference>
<dbReference type="InterPro" id="IPR000600">
    <property type="entry name" value="ROK"/>
</dbReference>
<dbReference type="PROSITE" id="PS01125">
    <property type="entry name" value="ROK"/>
    <property type="match status" value="1"/>
</dbReference>
<dbReference type="Proteomes" id="UP000656813">
    <property type="component" value="Unassembled WGS sequence"/>
</dbReference>
<comment type="caution">
    <text evidence="4">The sequence shown here is derived from an EMBL/GenBank/DDBJ whole genome shotgun (WGS) entry which is preliminary data.</text>
</comment>
<dbReference type="InterPro" id="IPR036388">
    <property type="entry name" value="WH-like_DNA-bd_sf"/>
</dbReference>
<name>A0A8J2ZZ15_9BACL</name>
<evidence type="ECO:0000313" key="4">
    <source>
        <dbReference type="EMBL" id="GGH87575.1"/>
    </source>
</evidence>
<organism evidence="4 5">
    <name type="scientific">Pullulanibacillus pueri</name>
    <dbReference type="NCBI Taxonomy" id="1437324"/>
    <lineage>
        <taxon>Bacteria</taxon>
        <taxon>Bacillati</taxon>
        <taxon>Bacillota</taxon>
        <taxon>Bacilli</taxon>
        <taxon>Bacillales</taxon>
        <taxon>Sporolactobacillaceae</taxon>
        <taxon>Pullulanibacillus</taxon>
    </lineage>
</organism>
<keyword evidence="3" id="KW-0859">Xylose metabolism</keyword>
<dbReference type="AlphaFoldDB" id="A0A8J2ZZ15"/>
<dbReference type="EMBL" id="BMFV01000040">
    <property type="protein sequence ID" value="GGH87575.1"/>
    <property type="molecule type" value="Genomic_DNA"/>
</dbReference>
<reference evidence="4" key="2">
    <citation type="submission" date="2020-09" db="EMBL/GenBank/DDBJ databases">
        <authorList>
            <person name="Sun Q."/>
            <person name="Zhou Y."/>
        </authorList>
    </citation>
    <scope>NUCLEOTIDE SEQUENCE</scope>
    <source>
        <strain evidence="4">CGMCC 1.12777</strain>
    </source>
</reference>
<comment type="function">
    <text evidence="1">Transcriptional repressor of xylose-utilizing enzymes.</text>
</comment>
<keyword evidence="5" id="KW-1185">Reference proteome</keyword>
<dbReference type="Pfam" id="PF00480">
    <property type="entry name" value="ROK"/>
    <property type="match status" value="1"/>
</dbReference>
<accession>A0A8J2ZZ15</accession>
<evidence type="ECO:0000256" key="2">
    <source>
        <dbReference type="ARBA" id="ARBA00006479"/>
    </source>
</evidence>
<evidence type="ECO:0000256" key="1">
    <source>
        <dbReference type="ARBA" id="ARBA00002486"/>
    </source>
</evidence>
<gene>
    <name evidence="4" type="ORF">GCM10007096_37910</name>
</gene>
<dbReference type="RefSeq" id="WP_188498946.1">
    <property type="nucleotide sequence ID" value="NZ_BMFV01000040.1"/>
</dbReference>
<dbReference type="Pfam" id="PF13412">
    <property type="entry name" value="HTH_24"/>
    <property type="match status" value="1"/>
</dbReference>
<dbReference type="PANTHER" id="PTHR18964:SF149">
    <property type="entry name" value="BIFUNCTIONAL UDP-N-ACETYLGLUCOSAMINE 2-EPIMERASE_N-ACETYLMANNOSAMINE KINASE"/>
    <property type="match status" value="1"/>
</dbReference>
<protein>
    <submittedName>
        <fullName evidence="4">Transcriptional regulator</fullName>
    </submittedName>
</protein>
<dbReference type="GO" id="GO:0042732">
    <property type="term" value="P:D-xylose metabolic process"/>
    <property type="evidence" value="ECO:0007669"/>
    <property type="project" value="UniProtKB-KW"/>
</dbReference>
<dbReference type="InterPro" id="IPR049874">
    <property type="entry name" value="ROK_cs"/>
</dbReference>
<proteinExistence type="inferred from homology"/>
<sequence length="401" mass="43080">MSHLMTGSFQLMKSLNRSLILNTIRKSGPISRAEIAKKTKLTPPTVSNLVSELIESKMVIESSQGESKGGRKPTMLIINAKNFFIVGLDVGPHSIKGVFANLDADILGRSSIALKLPLTNEQFLDRMTSVIEELLKENSQYNQEHILGIGVAMHGIVDVSKGISIFAPSLQLRDIPIKDHLEAHFKMNVKVENDARALALGEAWYGNGMDISSFMCINVGYGIGAGIIIDGKLYHGDDFLMGEIGHMTIDPDGPTCSCGNHGCLQALAAGPFIAERAMSEISSGKTSILTDWTEVPEQITGELIYQGATEGDPLCIDILREAGSYLGIGITNLIHIVNPSLILLGGGVIKAGDFVLENLRATVKQRGLTEQAKNTKIETVKLGDDGTAIGAVSLLLVEVFN</sequence>
<evidence type="ECO:0000313" key="5">
    <source>
        <dbReference type="Proteomes" id="UP000656813"/>
    </source>
</evidence>
<dbReference type="InterPro" id="IPR043129">
    <property type="entry name" value="ATPase_NBD"/>
</dbReference>
<reference evidence="4" key="1">
    <citation type="journal article" date="2014" name="Int. J. Syst. Evol. Microbiol.">
        <title>Complete genome sequence of Corynebacterium casei LMG S-19264T (=DSM 44701T), isolated from a smear-ripened cheese.</title>
        <authorList>
            <consortium name="US DOE Joint Genome Institute (JGI-PGF)"/>
            <person name="Walter F."/>
            <person name="Albersmeier A."/>
            <person name="Kalinowski J."/>
            <person name="Ruckert C."/>
        </authorList>
    </citation>
    <scope>NUCLEOTIDE SEQUENCE</scope>
    <source>
        <strain evidence="4">CGMCC 1.12777</strain>
    </source>
</reference>
<dbReference type="PANTHER" id="PTHR18964">
    <property type="entry name" value="ROK (REPRESSOR, ORF, KINASE) FAMILY"/>
    <property type="match status" value="1"/>
</dbReference>
<dbReference type="InterPro" id="IPR036390">
    <property type="entry name" value="WH_DNA-bd_sf"/>
</dbReference>
<dbReference type="Gene3D" id="3.30.420.40">
    <property type="match status" value="2"/>
</dbReference>
<keyword evidence="3" id="KW-0119">Carbohydrate metabolism</keyword>
<comment type="similarity">
    <text evidence="2">Belongs to the ROK (NagC/XylR) family.</text>
</comment>